<dbReference type="AlphaFoldDB" id="A0A811TCM7"/>
<organism evidence="1 2">
    <name type="scientific">Candidatus Argoarchaeum ethanivorans</name>
    <dbReference type="NCBI Taxonomy" id="2608793"/>
    <lineage>
        <taxon>Archaea</taxon>
        <taxon>Methanobacteriati</taxon>
        <taxon>Methanobacteriota</taxon>
        <taxon>Stenosarchaea group</taxon>
        <taxon>Methanomicrobia</taxon>
        <taxon>Methanosarcinales</taxon>
        <taxon>Methanosarcinales incertae sedis</taxon>
        <taxon>GOM Arc I cluster</taxon>
        <taxon>Candidatus Argoarchaeum</taxon>
    </lineage>
</organism>
<dbReference type="EMBL" id="CAJHIS010000012">
    <property type="protein sequence ID" value="CAD6493510.1"/>
    <property type="molecule type" value="Genomic_DNA"/>
</dbReference>
<comment type="caution">
    <text evidence="1">The sequence shown here is derived from an EMBL/GenBank/DDBJ whole genome shotgun (WGS) entry which is preliminary data.</text>
</comment>
<dbReference type="Proteomes" id="UP000634805">
    <property type="component" value="Unassembled WGS sequence"/>
</dbReference>
<accession>A0A811TCM7</accession>
<evidence type="ECO:0000313" key="1">
    <source>
        <dbReference type="EMBL" id="CAD6493510.1"/>
    </source>
</evidence>
<gene>
    <name evidence="1" type="ORF">EMLJLAPB_00543</name>
</gene>
<name>A0A811TCM7_9EURY</name>
<dbReference type="InterPro" id="IPR021799">
    <property type="entry name" value="PIN-like_prokaryotic"/>
</dbReference>
<dbReference type="Pfam" id="PF11848">
    <property type="entry name" value="DUF3368"/>
    <property type="match status" value="1"/>
</dbReference>
<protein>
    <recommendedName>
        <fullName evidence="3">PIN domain-containing protein</fullName>
    </recommendedName>
</protein>
<sequence length="169" mass="19676">MSGSLDKVIILDTDVASVFAKIKRLELIKRLFSKHRIVIIPEIYEELAISLDYGYTFPLDIFGYFEVLYPSEEENKEYQRLLIEKRRLGKGELEAISICKHRRGYVFSSIDSAALRFAEGNDVETIWLHSILRSLWESGLQSEGEVREIITEIEKKDNTMIRNVEAIFR</sequence>
<reference evidence="1" key="1">
    <citation type="submission" date="2020-10" db="EMBL/GenBank/DDBJ databases">
        <authorList>
            <person name="Hahn C.J."/>
            <person name="Laso-Perez R."/>
            <person name="Vulcano F."/>
            <person name="Vaziourakis K.-M."/>
            <person name="Stokke R."/>
            <person name="Steen I.H."/>
            <person name="Teske A."/>
            <person name="Boetius A."/>
            <person name="Liebeke M."/>
            <person name="Amann R."/>
            <person name="Knittel K."/>
        </authorList>
    </citation>
    <scope>NUCLEOTIDE SEQUENCE</scope>
    <source>
        <strain evidence="1">Gfbio:e3339647-f889-4370-9287-4fb5cb688e4c:AG392D22_GoMArc1</strain>
    </source>
</reference>
<evidence type="ECO:0008006" key="3">
    <source>
        <dbReference type="Google" id="ProtNLM"/>
    </source>
</evidence>
<proteinExistence type="predicted"/>
<evidence type="ECO:0000313" key="2">
    <source>
        <dbReference type="Proteomes" id="UP000634805"/>
    </source>
</evidence>